<dbReference type="InterPro" id="IPR050640">
    <property type="entry name" value="Bact_2-comp_sensor_kinase"/>
</dbReference>
<keyword evidence="1" id="KW-1133">Transmembrane helix</keyword>
<feature type="transmembrane region" description="Helical" evidence="1">
    <location>
        <begin position="33"/>
        <end position="51"/>
    </location>
</feature>
<feature type="transmembrane region" description="Helical" evidence="1">
    <location>
        <begin position="111"/>
        <end position="136"/>
    </location>
</feature>
<dbReference type="Proteomes" id="UP001238179">
    <property type="component" value="Chromosome"/>
</dbReference>
<dbReference type="GO" id="GO:0000155">
    <property type="term" value="F:phosphorelay sensor kinase activity"/>
    <property type="evidence" value="ECO:0007669"/>
    <property type="project" value="InterPro"/>
</dbReference>
<evidence type="ECO:0000256" key="1">
    <source>
        <dbReference type="SAM" id="Phobius"/>
    </source>
</evidence>
<name>A0AA48GPZ5_9BACT</name>
<accession>A0AA48GPZ5</accession>
<sequence>MYAGIWALMGLYYATWDVVAYRMPFLSVLPMNLLQNAVWALEGLVIIRIAERFPITSFSRKSLPAWIINLGAGFVLACLGLAIAWVISLAFQEPAMRAKTLQWPLANLLRFFFTYLHSTLILMWAVLGAYHGLLLYKGMKVRELEAAQLEASLTLARNQMLLAQFQPHFLFNALNSISALIHTDPLAADRMVARLGDLLRLNLDAEASQELPLEKEMALVDAFLAIEKVRFQDRLEVEVDIPADLAKAPVPKFLLQPLVENALKHGLAPRARHGKLLIRATREVPWLVLEVQDNGAGFEGSREGIGLRNTRARLLMLYHENHQLEIFSVPDKGTRVVVRIPLH</sequence>
<dbReference type="Pfam" id="PF06580">
    <property type="entry name" value="His_kinase"/>
    <property type="match status" value="1"/>
</dbReference>
<proteinExistence type="predicted"/>
<organism evidence="4 5">
    <name type="scientific">Mesoterricola silvestris</name>
    <dbReference type="NCBI Taxonomy" id="2927979"/>
    <lineage>
        <taxon>Bacteria</taxon>
        <taxon>Pseudomonadati</taxon>
        <taxon>Acidobacteriota</taxon>
        <taxon>Holophagae</taxon>
        <taxon>Holophagales</taxon>
        <taxon>Holophagaceae</taxon>
        <taxon>Mesoterricola</taxon>
    </lineage>
</organism>
<keyword evidence="1" id="KW-0812">Transmembrane</keyword>
<dbReference type="KEGG" id="msil:METEAL_31530"/>
<feature type="domain" description="Histidine kinase/HSP90-like ATPase" evidence="2">
    <location>
        <begin position="254"/>
        <end position="342"/>
    </location>
</feature>
<dbReference type="Gene3D" id="3.30.565.10">
    <property type="entry name" value="Histidine kinase-like ATPase, C-terminal domain"/>
    <property type="match status" value="1"/>
</dbReference>
<dbReference type="InterPro" id="IPR003594">
    <property type="entry name" value="HATPase_dom"/>
</dbReference>
<keyword evidence="1" id="KW-0472">Membrane</keyword>
<dbReference type="EMBL" id="AP027080">
    <property type="protein sequence ID" value="BDU73979.1"/>
    <property type="molecule type" value="Genomic_DNA"/>
</dbReference>
<evidence type="ECO:0000259" key="2">
    <source>
        <dbReference type="Pfam" id="PF02518"/>
    </source>
</evidence>
<dbReference type="PANTHER" id="PTHR34220:SF7">
    <property type="entry name" value="SENSOR HISTIDINE KINASE YPDA"/>
    <property type="match status" value="1"/>
</dbReference>
<dbReference type="AlphaFoldDB" id="A0AA48GPZ5"/>
<dbReference type="InterPro" id="IPR036890">
    <property type="entry name" value="HATPase_C_sf"/>
</dbReference>
<keyword evidence="5" id="KW-1185">Reference proteome</keyword>
<evidence type="ECO:0000259" key="3">
    <source>
        <dbReference type="Pfam" id="PF06580"/>
    </source>
</evidence>
<protein>
    <submittedName>
        <fullName evidence="4">ATPase</fullName>
    </submittedName>
</protein>
<feature type="domain" description="Signal transduction histidine kinase internal region" evidence="3">
    <location>
        <begin position="157"/>
        <end position="235"/>
    </location>
</feature>
<evidence type="ECO:0000313" key="5">
    <source>
        <dbReference type="Proteomes" id="UP001238179"/>
    </source>
</evidence>
<dbReference type="InterPro" id="IPR010559">
    <property type="entry name" value="Sig_transdc_His_kin_internal"/>
</dbReference>
<feature type="transmembrane region" description="Helical" evidence="1">
    <location>
        <begin position="63"/>
        <end position="91"/>
    </location>
</feature>
<dbReference type="Pfam" id="PF02518">
    <property type="entry name" value="HATPase_c"/>
    <property type="match status" value="1"/>
</dbReference>
<evidence type="ECO:0000313" key="4">
    <source>
        <dbReference type="EMBL" id="BDU73979.1"/>
    </source>
</evidence>
<reference evidence="5" key="1">
    <citation type="journal article" date="2023" name="Int. J. Syst. Evol. Microbiol.">
        <title>Mesoterricola silvestris gen. nov., sp. nov., Mesoterricola sediminis sp. nov., Geothrix oryzae sp. nov., Geothrix edaphica sp. nov., Geothrix rubra sp. nov., and Geothrix limicola sp. nov., six novel members of Acidobacteriota isolated from soils.</title>
        <authorList>
            <person name="Itoh H."/>
            <person name="Sugisawa Y."/>
            <person name="Mise K."/>
            <person name="Xu Z."/>
            <person name="Kuniyasu M."/>
            <person name="Ushijima N."/>
            <person name="Kawano K."/>
            <person name="Kobayashi E."/>
            <person name="Shiratori Y."/>
            <person name="Masuda Y."/>
            <person name="Senoo K."/>
        </authorList>
    </citation>
    <scope>NUCLEOTIDE SEQUENCE [LARGE SCALE GENOMIC DNA]</scope>
    <source>
        <strain evidence="5">W79</strain>
    </source>
</reference>
<dbReference type="GO" id="GO:0016020">
    <property type="term" value="C:membrane"/>
    <property type="evidence" value="ECO:0007669"/>
    <property type="project" value="InterPro"/>
</dbReference>
<dbReference type="SUPFAM" id="SSF55874">
    <property type="entry name" value="ATPase domain of HSP90 chaperone/DNA topoisomerase II/histidine kinase"/>
    <property type="match status" value="1"/>
</dbReference>
<gene>
    <name evidence="4" type="ORF">METEAL_31530</name>
</gene>
<dbReference type="PANTHER" id="PTHR34220">
    <property type="entry name" value="SENSOR HISTIDINE KINASE YPDA"/>
    <property type="match status" value="1"/>
</dbReference>